<dbReference type="RefSeq" id="WP_072356855.1">
    <property type="nucleotide sequence ID" value="NZ_CP139972.1"/>
</dbReference>
<dbReference type="Proteomes" id="UP000183788">
    <property type="component" value="Unassembled WGS sequence"/>
</dbReference>
<reference evidence="2 4" key="2">
    <citation type="submission" date="2023-11" db="EMBL/GenBank/DDBJ databases">
        <title>MicrobeMod: A computational toolkit for identifying prokaryotic methylation and restriction-modification with nanopore sequencing.</title>
        <authorList>
            <person name="Crits-Christoph A."/>
            <person name="Kang S.C."/>
            <person name="Lee H."/>
            <person name="Ostrov N."/>
        </authorList>
    </citation>
    <scope>NUCLEOTIDE SEQUENCE [LARGE SCALE GENOMIC DNA]</scope>
    <source>
        <strain evidence="2 4">ATCC 23090</strain>
    </source>
</reference>
<organism evidence="1 3">
    <name type="scientific">Chitinophaga sancti</name>
    <dbReference type="NCBI Taxonomy" id="1004"/>
    <lineage>
        <taxon>Bacteria</taxon>
        <taxon>Pseudomonadati</taxon>
        <taxon>Bacteroidota</taxon>
        <taxon>Chitinophagia</taxon>
        <taxon>Chitinophagales</taxon>
        <taxon>Chitinophagaceae</taxon>
        <taxon>Chitinophaga</taxon>
    </lineage>
</organism>
<dbReference type="OrthoDB" id="9934642at2"/>
<protein>
    <recommendedName>
        <fullName evidence="5">Sigma-70, region 4</fullName>
    </recommendedName>
</protein>
<dbReference type="EMBL" id="FPIZ01000001">
    <property type="protein sequence ID" value="SFW15939.1"/>
    <property type="molecule type" value="Genomic_DNA"/>
</dbReference>
<reference evidence="1 3" key="1">
    <citation type="submission" date="2016-11" db="EMBL/GenBank/DDBJ databases">
        <authorList>
            <person name="Jaros S."/>
            <person name="Januszkiewicz K."/>
            <person name="Wedrychowicz H."/>
        </authorList>
    </citation>
    <scope>NUCLEOTIDE SEQUENCE [LARGE SCALE GENOMIC DNA]</scope>
    <source>
        <strain evidence="1 3">DSM 784</strain>
    </source>
</reference>
<sequence>MKETILDKKLQEIASSNWEQFVHLIGGEAIIKAKICLLRQNNHSYGEIKNRLGITEDRVRYGCAKCDTNKQSQ</sequence>
<dbReference type="Proteomes" id="UP001326715">
    <property type="component" value="Chromosome"/>
</dbReference>
<evidence type="ECO:0000313" key="1">
    <source>
        <dbReference type="EMBL" id="SFW15939.1"/>
    </source>
</evidence>
<accession>A0A1K1LYJ4</accession>
<dbReference type="STRING" id="1004.SAMN05661012_00323"/>
<keyword evidence="4" id="KW-1185">Reference proteome</keyword>
<dbReference type="AlphaFoldDB" id="A0A1K1LYJ4"/>
<evidence type="ECO:0000313" key="2">
    <source>
        <dbReference type="EMBL" id="WQG89630.1"/>
    </source>
</evidence>
<evidence type="ECO:0000313" key="3">
    <source>
        <dbReference type="Proteomes" id="UP000183788"/>
    </source>
</evidence>
<gene>
    <name evidence="1" type="ORF">SAMN05661012_00323</name>
    <name evidence="2" type="ORF">SR876_32370</name>
</gene>
<evidence type="ECO:0000313" key="4">
    <source>
        <dbReference type="Proteomes" id="UP001326715"/>
    </source>
</evidence>
<dbReference type="EMBL" id="CP140154">
    <property type="protein sequence ID" value="WQG89630.1"/>
    <property type="molecule type" value="Genomic_DNA"/>
</dbReference>
<name>A0A1K1LYJ4_9BACT</name>
<evidence type="ECO:0008006" key="5">
    <source>
        <dbReference type="Google" id="ProtNLM"/>
    </source>
</evidence>
<proteinExistence type="predicted"/>